<keyword evidence="5" id="KW-1185">Reference proteome</keyword>
<name>A0A4R4VBL8_9PSEU</name>
<gene>
    <name evidence="4" type="ORF">E1181_22740</name>
</gene>
<reference evidence="4 5" key="1">
    <citation type="submission" date="2019-03" db="EMBL/GenBank/DDBJ databases">
        <title>Draft genome sequences of novel Actinobacteria.</title>
        <authorList>
            <person name="Sahin N."/>
            <person name="Ay H."/>
            <person name="Saygin H."/>
        </authorList>
    </citation>
    <scope>NUCLEOTIDE SEQUENCE [LARGE SCALE GENOMIC DNA]</scope>
    <source>
        <strain evidence="4 5">16K309</strain>
    </source>
</reference>
<dbReference type="InterPro" id="IPR041916">
    <property type="entry name" value="Anti_sigma_zinc_sf"/>
</dbReference>
<evidence type="ECO:0000313" key="4">
    <source>
        <dbReference type="EMBL" id="TDD02542.1"/>
    </source>
</evidence>
<keyword evidence="1" id="KW-0805">Transcription regulation</keyword>
<evidence type="ECO:0000256" key="1">
    <source>
        <dbReference type="ARBA" id="ARBA00023015"/>
    </source>
</evidence>
<dbReference type="Proteomes" id="UP000295674">
    <property type="component" value="Unassembled WGS sequence"/>
</dbReference>
<dbReference type="Pfam" id="PF13490">
    <property type="entry name" value="zf-HC2"/>
    <property type="match status" value="1"/>
</dbReference>
<evidence type="ECO:0000256" key="2">
    <source>
        <dbReference type="ARBA" id="ARBA00023163"/>
    </source>
</evidence>
<dbReference type="RefSeq" id="WP_132677680.1">
    <property type="nucleotide sequence ID" value="NZ_SMKS01000048.1"/>
</dbReference>
<accession>A0A4R4VBL8</accession>
<comment type="caution">
    <text evidence="4">The sequence shown here is derived from an EMBL/GenBank/DDBJ whole genome shotgun (WGS) entry which is preliminary data.</text>
</comment>
<feature type="domain" description="Putative zinc-finger" evidence="3">
    <location>
        <begin position="29"/>
        <end position="62"/>
    </location>
</feature>
<evidence type="ECO:0000259" key="3">
    <source>
        <dbReference type="Pfam" id="PF13490"/>
    </source>
</evidence>
<dbReference type="EMBL" id="SMKS01000048">
    <property type="protein sequence ID" value="TDD02542.1"/>
    <property type="molecule type" value="Genomic_DNA"/>
</dbReference>
<dbReference type="Gene3D" id="1.10.10.1320">
    <property type="entry name" value="Anti-sigma factor, zinc-finger domain"/>
    <property type="match status" value="1"/>
</dbReference>
<dbReference type="InterPro" id="IPR027383">
    <property type="entry name" value="Znf_put"/>
</dbReference>
<dbReference type="AlphaFoldDB" id="A0A4R4VBL8"/>
<keyword evidence="2" id="KW-0804">Transcription</keyword>
<sequence>MPAWFEPLRRDHRSQQWAQRAKDERTRQCVEALSLLQRYIDRDLDASELEEFERHLDSCRGCEAETKLYLDIKRSLADRRGFLDNAASSRLRQFAMGLRDRE</sequence>
<organism evidence="4 5">
    <name type="scientific">Saccharopolyspora terrae</name>
    <dbReference type="NCBI Taxonomy" id="2530384"/>
    <lineage>
        <taxon>Bacteria</taxon>
        <taxon>Bacillati</taxon>
        <taxon>Actinomycetota</taxon>
        <taxon>Actinomycetes</taxon>
        <taxon>Pseudonocardiales</taxon>
        <taxon>Pseudonocardiaceae</taxon>
        <taxon>Saccharopolyspora</taxon>
    </lineage>
</organism>
<dbReference type="OrthoDB" id="5185837at2"/>
<proteinExistence type="predicted"/>
<evidence type="ECO:0000313" key="5">
    <source>
        <dbReference type="Proteomes" id="UP000295674"/>
    </source>
</evidence>
<protein>
    <submittedName>
        <fullName evidence="4">Zf-HC2 domain-containing protein</fullName>
    </submittedName>
</protein>